<dbReference type="EMBL" id="SDMP01000013">
    <property type="protein sequence ID" value="RYR23472.1"/>
    <property type="molecule type" value="Genomic_DNA"/>
</dbReference>
<gene>
    <name evidence="2" type="ORF">Ahy_B03g068688</name>
</gene>
<keyword evidence="1" id="KW-0732">Signal</keyword>
<feature type="chain" id="PRO_5019153212" evidence="1">
    <location>
        <begin position="26"/>
        <end position="298"/>
    </location>
</feature>
<sequence length="298" mass="33553">MSSSKFIIILLMLIMSMMMMPRVPTMTAAATHPIEHCLLRKAINPPSPPPPTATKSELKLLDFSRVLCRDSFRRVSHYVKIMEKLPLQYMEALCNIYDDDQEKVESFVNGAFFNYNTQELMNGETCSTVKEKMLRFAPPIWEDNNEEKEDPILYRSKPKSGRNLIQKLKAPNPIQKSNIRFPLHFSTKLDSLSSITASFPQQAKQMNGRILTRKNSKSVDISSTLKVPKSMDTVIETSAVSSSSSAASSSPSTNILIPHRLHPAETLVVYMAQVAEAQLERVDDPYSFIKKVAVLANK</sequence>
<keyword evidence="3" id="KW-1185">Reference proteome</keyword>
<proteinExistence type="predicted"/>
<name>A0A445AB01_ARAHY</name>
<dbReference type="AlphaFoldDB" id="A0A445AB01"/>
<reference evidence="2 3" key="1">
    <citation type="submission" date="2019-01" db="EMBL/GenBank/DDBJ databases">
        <title>Sequencing of cultivated peanut Arachis hypogaea provides insights into genome evolution and oil improvement.</title>
        <authorList>
            <person name="Chen X."/>
        </authorList>
    </citation>
    <scope>NUCLEOTIDE SEQUENCE [LARGE SCALE GENOMIC DNA]</scope>
    <source>
        <strain evidence="3">cv. Fuhuasheng</strain>
        <tissue evidence="2">Leaves</tissue>
    </source>
</reference>
<organism evidence="2 3">
    <name type="scientific">Arachis hypogaea</name>
    <name type="common">Peanut</name>
    <dbReference type="NCBI Taxonomy" id="3818"/>
    <lineage>
        <taxon>Eukaryota</taxon>
        <taxon>Viridiplantae</taxon>
        <taxon>Streptophyta</taxon>
        <taxon>Embryophyta</taxon>
        <taxon>Tracheophyta</taxon>
        <taxon>Spermatophyta</taxon>
        <taxon>Magnoliopsida</taxon>
        <taxon>eudicotyledons</taxon>
        <taxon>Gunneridae</taxon>
        <taxon>Pentapetalae</taxon>
        <taxon>rosids</taxon>
        <taxon>fabids</taxon>
        <taxon>Fabales</taxon>
        <taxon>Fabaceae</taxon>
        <taxon>Papilionoideae</taxon>
        <taxon>50 kb inversion clade</taxon>
        <taxon>dalbergioids sensu lato</taxon>
        <taxon>Dalbergieae</taxon>
        <taxon>Pterocarpus clade</taxon>
        <taxon>Arachis</taxon>
    </lineage>
</organism>
<comment type="caution">
    <text evidence="2">The sequence shown here is derived from an EMBL/GenBank/DDBJ whole genome shotgun (WGS) entry which is preliminary data.</text>
</comment>
<evidence type="ECO:0000256" key="1">
    <source>
        <dbReference type="SAM" id="SignalP"/>
    </source>
</evidence>
<evidence type="ECO:0000313" key="2">
    <source>
        <dbReference type="EMBL" id="RYR23472.1"/>
    </source>
</evidence>
<accession>A0A445AB01</accession>
<dbReference type="Proteomes" id="UP000289738">
    <property type="component" value="Chromosome B03"/>
</dbReference>
<feature type="signal peptide" evidence="1">
    <location>
        <begin position="1"/>
        <end position="25"/>
    </location>
</feature>
<protein>
    <submittedName>
        <fullName evidence="2">Uncharacterized protein</fullName>
    </submittedName>
</protein>
<evidence type="ECO:0000313" key="3">
    <source>
        <dbReference type="Proteomes" id="UP000289738"/>
    </source>
</evidence>